<gene>
    <name evidence="2" type="ORF">SAMN02745912_03694</name>
</gene>
<reference evidence="2 3" key="1">
    <citation type="submission" date="2016-11" db="EMBL/GenBank/DDBJ databases">
        <authorList>
            <person name="Jaros S."/>
            <person name="Januszkiewicz K."/>
            <person name="Wedrychowicz H."/>
        </authorList>
    </citation>
    <scope>NUCLEOTIDE SEQUENCE [LARGE SCALE GENOMIC DNA]</scope>
    <source>
        <strain evidence="2 3">DSM 15212</strain>
    </source>
</reference>
<evidence type="ECO:0000313" key="2">
    <source>
        <dbReference type="EMBL" id="SHK56545.1"/>
    </source>
</evidence>
<name>A0A1M6THS3_PARC5</name>
<evidence type="ECO:0000259" key="1">
    <source>
        <dbReference type="Pfam" id="PF05598"/>
    </source>
</evidence>
<keyword evidence="3" id="KW-1185">Reference proteome</keyword>
<organism evidence="2 3">
    <name type="scientific">Paramaledivibacter caminithermalis (strain DSM 15212 / CIP 107654 / DViRD3)</name>
    <name type="common">Clostridium caminithermale</name>
    <dbReference type="NCBI Taxonomy" id="1121301"/>
    <lineage>
        <taxon>Bacteria</taxon>
        <taxon>Bacillati</taxon>
        <taxon>Bacillota</taxon>
        <taxon>Clostridia</taxon>
        <taxon>Peptostreptococcales</taxon>
        <taxon>Caminicellaceae</taxon>
        <taxon>Paramaledivibacter</taxon>
    </lineage>
</organism>
<proteinExistence type="predicted"/>
<dbReference type="Pfam" id="PF05598">
    <property type="entry name" value="DUF772"/>
    <property type="match status" value="1"/>
</dbReference>
<dbReference type="InterPro" id="IPR008490">
    <property type="entry name" value="Transposase_InsH_N"/>
</dbReference>
<protein>
    <submittedName>
        <fullName evidence="2">Transposase domain</fullName>
    </submittedName>
</protein>
<dbReference type="OrthoDB" id="9789070at2"/>
<dbReference type="PANTHER" id="PTHR33408:SF2">
    <property type="entry name" value="TRANSPOSASE DDE DOMAIN-CONTAINING PROTEIN"/>
    <property type="match status" value="1"/>
</dbReference>
<dbReference type="STRING" id="1121301.SAMN02745912_03694"/>
<dbReference type="EMBL" id="FRAG01000092">
    <property type="protein sequence ID" value="SHK56545.1"/>
    <property type="molecule type" value="Genomic_DNA"/>
</dbReference>
<feature type="domain" description="Transposase InsH N-terminal" evidence="1">
    <location>
        <begin position="5"/>
        <end position="50"/>
    </location>
</feature>
<evidence type="ECO:0000313" key="3">
    <source>
        <dbReference type="Proteomes" id="UP000184465"/>
    </source>
</evidence>
<dbReference type="AlphaFoldDB" id="A0A1M6THS3"/>
<sequence>MRIKKLMIYGYMNNIYSFRSLERTCQRDINFMFLLEGKSAPAYTTISRFETLQFTPISKSIMAKFTDFLYDLGEISGEAIFIDGAKVEANANKYTFVWKKAVKSILLESYNK</sequence>
<accession>A0A1M6THS3</accession>
<dbReference type="PANTHER" id="PTHR33408">
    <property type="entry name" value="TRANSPOSASE"/>
    <property type="match status" value="1"/>
</dbReference>
<dbReference type="Proteomes" id="UP000184465">
    <property type="component" value="Unassembled WGS sequence"/>
</dbReference>